<feature type="region of interest" description="Disordered" evidence="1">
    <location>
        <begin position="63"/>
        <end position="102"/>
    </location>
</feature>
<evidence type="ECO:0000313" key="3">
    <source>
        <dbReference type="Proteomes" id="UP000696280"/>
    </source>
</evidence>
<feature type="compositionally biased region" description="Polar residues" evidence="1">
    <location>
        <begin position="63"/>
        <end position="77"/>
    </location>
</feature>
<proteinExistence type="predicted"/>
<evidence type="ECO:0000313" key="2">
    <source>
        <dbReference type="EMBL" id="CAG8955802.1"/>
    </source>
</evidence>
<keyword evidence="3" id="KW-1185">Reference proteome</keyword>
<name>A0A9N9L1E2_9HELO</name>
<reference evidence="2" key="1">
    <citation type="submission" date="2021-07" db="EMBL/GenBank/DDBJ databases">
        <authorList>
            <person name="Durling M."/>
        </authorList>
    </citation>
    <scope>NUCLEOTIDE SEQUENCE</scope>
</reference>
<dbReference type="EMBL" id="CAJVRL010000066">
    <property type="protein sequence ID" value="CAG8955802.1"/>
    <property type="molecule type" value="Genomic_DNA"/>
</dbReference>
<organism evidence="2 3">
    <name type="scientific">Hymenoscyphus fraxineus</name>
    <dbReference type="NCBI Taxonomy" id="746836"/>
    <lineage>
        <taxon>Eukaryota</taxon>
        <taxon>Fungi</taxon>
        <taxon>Dikarya</taxon>
        <taxon>Ascomycota</taxon>
        <taxon>Pezizomycotina</taxon>
        <taxon>Leotiomycetes</taxon>
        <taxon>Helotiales</taxon>
        <taxon>Helotiaceae</taxon>
        <taxon>Hymenoscyphus</taxon>
    </lineage>
</organism>
<dbReference type="AlphaFoldDB" id="A0A9N9L1E2"/>
<evidence type="ECO:0000256" key="1">
    <source>
        <dbReference type="SAM" id="MobiDB-lite"/>
    </source>
</evidence>
<dbReference type="Proteomes" id="UP000696280">
    <property type="component" value="Unassembled WGS sequence"/>
</dbReference>
<gene>
    <name evidence="2" type="ORF">HYFRA_00011671</name>
</gene>
<accession>A0A9N9L1E2</accession>
<comment type="caution">
    <text evidence="2">The sequence shown here is derived from an EMBL/GenBank/DDBJ whole genome shotgun (WGS) entry which is preliminary data.</text>
</comment>
<dbReference type="OrthoDB" id="10601759at2759"/>
<sequence>MARDKIPDLMYSRLHLTTLFISKLSSATRNLLSENGATKRLQSATSPAMKDIPLHCATLGNTLSTNQQPYDSHSPDTTPGHCIAGDGTGDGRVAAPQVNSIE</sequence>
<protein>
    <submittedName>
        <fullName evidence="2">Uncharacterized protein</fullName>
    </submittedName>
</protein>